<proteinExistence type="inferred from homology"/>
<evidence type="ECO:0000256" key="1">
    <source>
        <dbReference type="ARBA" id="ARBA00007665"/>
    </source>
</evidence>
<dbReference type="NCBIfam" id="TIGR00257">
    <property type="entry name" value="IMPACT_YIGZ"/>
    <property type="match status" value="1"/>
</dbReference>
<name>A0ABP5F1W4_9MICO</name>
<dbReference type="PANTHER" id="PTHR16301:SF20">
    <property type="entry name" value="IMPACT FAMILY MEMBER YIGZ"/>
    <property type="match status" value="1"/>
</dbReference>
<dbReference type="Gene3D" id="3.30.230.30">
    <property type="entry name" value="Impact, N-terminal domain"/>
    <property type="match status" value="1"/>
</dbReference>
<dbReference type="InterPro" id="IPR023582">
    <property type="entry name" value="Impact"/>
</dbReference>
<dbReference type="PROSITE" id="PS00910">
    <property type="entry name" value="UPF0029"/>
    <property type="match status" value="1"/>
</dbReference>
<evidence type="ECO:0000313" key="5">
    <source>
        <dbReference type="Proteomes" id="UP001500755"/>
    </source>
</evidence>
<comment type="similarity">
    <text evidence="1">Belongs to the IMPACT family.</text>
</comment>
<dbReference type="PANTHER" id="PTHR16301">
    <property type="entry name" value="IMPACT-RELATED"/>
    <property type="match status" value="1"/>
</dbReference>
<dbReference type="InterPro" id="IPR036956">
    <property type="entry name" value="Impact_N_sf"/>
</dbReference>
<organism evidence="4 5">
    <name type="scientific">Brevibacterium samyangense</name>
    <dbReference type="NCBI Taxonomy" id="366888"/>
    <lineage>
        <taxon>Bacteria</taxon>
        <taxon>Bacillati</taxon>
        <taxon>Actinomycetota</taxon>
        <taxon>Actinomycetes</taxon>
        <taxon>Micrococcales</taxon>
        <taxon>Brevibacteriaceae</taxon>
        <taxon>Brevibacterium</taxon>
    </lineage>
</organism>
<keyword evidence="5" id="KW-1185">Reference proteome</keyword>
<dbReference type="InterPro" id="IPR001498">
    <property type="entry name" value="Impact_N"/>
</dbReference>
<dbReference type="InterPro" id="IPR020569">
    <property type="entry name" value="UPF0029_Impact_CS"/>
</dbReference>
<feature type="domain" description="Impact N-terminal" evidence="2">
    <location>
        <begin position="17"/>
        <end position="122"/>
    </location>
</feature>
<dbReference type="InterPro" id="IPR015796">
    <property type="entry name" value="Impact_YigZ-like"/>
</dbReference>
<comment type="caution">
    <text evidence="4">The sequence shown here is derived from an EMBL/GenBank/DDBJ whole genome shotgun (WGS) entry which is preliminary data.</text>
</comment>
<evidence type="ECO:0000259" key="2">
    <source>
        <dbReference type="Pfam" id="PF01205"/>
    </source>
</evidence>
<dbReference type="Proteomes" id="UP001500755">
    <property type="component" value="Unassembled WGS sequence"/>
</dbReference>
<dbReference type="Pfam" id="PF09186">
    <property type="entry name" value="DUF1949"/>
    <property type="match status" value="1"/>
</dbReference>
<feature type="domain" description="UPF0029" evidence="3">
    <location>
        <begin position="139"/>
        <end position="192"/>
    </location>
</feature>
<evidence type="ECO:0000313" key="4">
    <source>
        <dbReference type="EMBL" id="GAA2012801.1"/>
    </source>
</evidence>
<reference evidence="5" key="1">
    <citation type="journal article" date="2019" name="Int. J. Syst. Evol. Microbiol.">
        <title>The Global Catalogue of Microorganisms (GCM) 10K type strain sequencing project: providing services to taxonomists for standard genome sequencing and annotation.</title>
        <authorList>
            <consortium name="The Broad Institute Genomics Platform"/>
            <consortium name="The Broad Institute Genome Sequencing Center for Infectious Disease"/>
            <person name="Wu L."/>
            <person name="Ma J."/>
        </authorList>
    </citation>
    <scope>NUCLEOTIDE SEQUENCE [LARGE SCALE GENOMIC DNA]</scope>
    <source>
        <strain evidence="5">JCM 14546</strain>
    </source>
</reference>
<protein>
    <submittedName>
        <fullName evidence="4">YigZ family protein</fullName>
    </submittedName>
</protein>
<dbReference type="SUPFAM" id="SSF54211">
    <property type="entry name" value="Ribosomal protein S5 domain 2-like"/>
    <property type="match status" value="1"/>
</dbReference>
<dbReference type="Gene3D" id="3.30.70.240">
    <property type="match status" value="1"/>
</dbReference>
<evidence type="ECO:0000259" key="3">
    <source>
        <dbReference type="Pfam" id="PF09186"/>
    </source>
</evidence>
<gene>
    <name evidence="4" type="ORF">GCM10009755_25440</name>
</gene>
<dbReference type="RefSeq" id="WP_344310255.1">
    <property type="nucleotide sequence ID" value="NZ_BAAANO010000027.1"/>
</dbReference>
<dbReference type="Pfam" id="PF01205">
    <property type="entry name" value="Impact_N"/>
    <property type="match status" value="1"/>
</dbReference>
<accession>A0ABP5F1W4</accession>
<dbReference type="InterPro" id="IPR020568">
    <property type="entry name" value="Ribosomal_Su5_D2-typ_SF"/>
</dbReference>
<dbReference type="EMBL" id="BAAANO010000027">
    <property type="protein sequence ID" value="GAA2012801.1"/>
    <property type="molecule type" value="Genomic_DNA"/>
</dbReference>
<dbReference type="SUPFAM" id="SSF54980">
    <property type="entry name" value="EF-G C-terminal domain-like"/>
    <property type="match status" value="1"/>
</dbReference>
<sequence length="204" mass="21825">MGYRTPRGERTAEIEIKRSRFIARIAHVETEAEARAVIEEERSLHPKARHHCSAFVLDPDSRTQRFSDDGEPSGTAGAPILEVLTGHGLTYVVAVVTRYFGGTLLGAGGLVRAYGGAVSEALDGLPVEERELRTPIVVDLDYAKASAVTLAAEQQGWRITDSEYGASVRHTLAVPPEEVERALAVLADLSAGAAEPEVGAAGYF</sequence>
<dbReference type="InterPro" id="IPR035647">
    <property type="entry name" value="EFG_III/V"/>
</dbReference>
<dbReference type="InterPro" id="IPR015269">
    <property type="entry name" value="UPF0029_Impact_C"/>
</dbReference>